<feature type="region of interest" description="Disordered" evidence="6">
    <location>
        <begin position="30"/>
        <end position="49"/>
    </location>
</feature>
<dbReference type="GO" id="GO:0006412">
    <property type="term" value="P:translation"/>
    <property type="evidence" value="ECO:0007669"/>
    <property type="project" value="InterPro"/>
</dbReference>
<dbReference type="Gene3D" id="1.10.1050.10">
    <property type="entry name" value="Ribosomal Protein S4 Delta 41, Chain A, domain 1"/>
    <property type="match status" value="1"/>
</dbReference>
<dbReference type="GO" id="GO:0015935">
    <property type="term" value="C:small ribosomal subunit"/>
    <property type="evidence" value="ECO:0007669"/>
    <property type="project" value="InterPro"/>
</dbReference>
<evidence type="ECO:0000256" key="5">
    <source>
        <dbReference type="ARBA" id="ARBA00023274"/>
    </source>
</evidence>
<feature type="domain" description="RNA-binding S4" evidence="7">
    <location>
        <begin position="95"/>
        <end position="159"/>
    </location>
</feature>
<dbReference type="FunFam" id="3.10.290.10:FF:000001">
    <property type="entry name" value="30S ribosomal protein S4"/>
    <property type="match status" value="1"/>
</dbReference>
<dbReference type="InterPro" id="IPR001912">
    <property type="entry name" value="Ribosomal_uS4_N"/>
</dbReference>
<dbReference type="GO" id="GO:0019843">
    <property type="term" value="F:rRNA binding"/>
    <property type="evidence" value="ECO:0007669"/>
    <property type="project" value="UniProtKB-KW"/>
</dbReference>
<keyword evidence="5" id="KW-0687">Ribonucleoprotein</keyword>
<evidence type="ECO:0000256" key="1">
    <source>
        <dbReference type="ARBA" id="ARBA00007465"/>
    </source>
</evidence>
<feature type="domain" description="Small ribosomal subunit protein uS4 N-terminal" evidence="8">
    <location>
        <begin position="3"/>
        <end position="94"/>
    </location>
</feature>
<dbReference type="PROSITE" id="PS50889">
    <property type="entry name" value="S4"/>
    <property type="match status" value="1"/>
</dbReference>
<dbReference type="EMBL" id="UINC01006094">
    <property type="protein sequence ID" value="SVA25449.1"/>
    <property type="molecule type" value="Genomic_DNA"/>
</dbReference>
<dbReference type="NCBIfam" id="TIGR01017">
    <property type="entry name" value="rpsD_bact"/>
    <property type="match status" value="1"/>
</dbReference>
<dbReference type="SMART" id="SM01390">
    <property type="entry name" value="Ribosomal_S4"/>
    <property type="match status" value="1"/>
</dbReference>
<keyword evidence="3" id="KW-0694">RNA-binding</keyword>
<dbReference type="SUPFAM" id="SSF55174">
    <property type="entry name" value="Alpha-L RNA-binding motif"/>
    <property type="match status" value="1"/>
</dbReference>
<accession>A0A381UBD6</accession>
<dbReference type="InterPro" id="IPR002942">
    <property type="entry name" value="S4_RNA-bd"/>
</dbReference>
<evidence type="ECO:0000256" key="3">
    <source>
        <dbReference type="ARBA" id="ARBA00022884"/>
    </source>
</evidence>
<evidence type="ECO:0000259" key="7">
    <source>
        <dbReference type="SMART" id="SM00363"/>
    </source>
</evidence>
<dbReference type="Pfam" id="PF01479">
    <property type="entry name" value="S4"/>
    <property type="match status" value="1"/>
</dbReference>
<sequence length="205" mass="23759">MAKSKQPKGKIVRKYGENIFGNAKFDRLLNRKPYGPGQHGQTRRRKPSNYAVQLRERQKIKFMYGLLEKQFRNTFKKAEKLKGETGTNMLQLLESRLDSIVYRLCFAPTRPAARQLVSHKHFLVNGKPVNIPSYLVKPGDIIEVKEKSKKMDIVLDAMRRIKGDIELPWLELDKAKMSGTFIAVPDRDQMNLNIKEQLVVELYSK</sequence>
<dbReference type="CDD" id="cd00165">
    <property type="entry name" value="S4"/>
    <property type="match status" value="1"/>
</dbReference>
<evidence type="ECO:0000256" key="2">
    <source>
        <dbReference type="ARBA" id="ARBA00022730"/>
    </source>
</evidence>
<dbReference type="PROSITE" id="PS00632">
    <property type="entry name" value="RIBOSOMAL_S4"/>
    <property type="match status" value="1"/>
</dbReference>
<gene>
    <name evidence="9" type="ORF">METZ01_LOCUS78303</name>
</gene>
<dbReference type="InterPro" id="IPR018079">
    <property type="entry name" value="Ribosomal_uS4_CS"/>
</dbReference>
<dbReference type="InterPro" id="IPR036986">
    <property type="entry name" value="S4_RNA-bd_sf"/>
</dbReference>
<proteinExistence type="inferred from homology"/>
<dbReference type="NCBIfam" id="NF003717">
    <property type="entry name" value="PRK05327.1"/>
    <property type="match status" value="1"/>
</dbReference>
<dbReference type="SMART" id="SM00363">
    <property type="entry name" value="S4"/>
    <property type="match status" value="1"/>
</dbReference>
<reference evidence="9" key="1">
    <citation type="submission" date="2018-05" db="EMBL/GenBank/DDBJ databases">
        <authorList>
            <person name="Lanie J.A."/>
            <person name="Ng W.-L."/>
            <person name="Kazmierczak K.M."/>
            <person name="Andrzejewski T.M."/>
            <person name="Davidsen T.M."/>
            <person name="Wayne K.J."/>
            <person name="Tettelin H."/>
            <person name="Glass J.I."/>
            <person name="Rusch D."/>
            <person name="Podicherti R."/>
            <person name="Tsui H.-C.T."/>
            <person name="Winkler M.E."/>
        </authorList>
    </citation>
    <scope>NUCLEOTIDE SEQUENCE</scope>
</reference>
<dbReference type="PANTHER" id="PTHR11831:SF4">
    <property type="entry name" value="SMALL RIBOSOMAL SUBUNIT PROTEIN US4M"/>
    <property type="match status" value="1"/>
</dbReference>
<comment type="similarity">
    <text evidence="1">Belongs to the universal ribosomal protein uS4 family.</text>
</comment>
<evidence type="ECO:0000313" key="9">
    <source>
        <dbReference type="EMBL" id="SVA25449.1"/>
    </source>
</evidence>
<dbReference type="GO" id="GO:0003735">
    <property type="term" value="F:structural constituent of ribosome"/>
    <property type="evidence" value="ECO:0007669"/>
    <property type="project" value="InterPro"/>
</dbReference>
<name>A0A381UBD6_9ZZZZ</name>
<dbReference type="GO" id="GO:0042274">
    <property type="term" value="P:ribosomal small subunit biogenesis"/>
    <property type="evidence" value="ECO:0007669"/>
    <property type="project" value="TreeGrafter"/>
</dbReference>
<dbReference type="Pfam" id="PF00163">
    <property type="entry name" value="Ribosomal_S4"/>
    <property type="match status" value="1"/>
</dbReference>
<keyword evidence="2" id="KW-0699">rRNA-binding</keyword>
<evidence type="ECO:0000256" key="4">
    <source>
        <dbReference type="ARBA" id="ARBA00022980"/>
    </source>
</evidence>
<dbReference type="AlphaFoldDB" id="A0A381UBD6"/>
<evidence type="ECO:0000256" key="6">
    <source>
        <dbReference type="SAM" id="MobiDB-lite"/>
    </source>
</evidence>
<protein>
    <submittedName>
        <fullName evidence="9">Uncharacterized protein</fullName>
    </submittedName>
</protein>
<organism evidence="9">
    <name type="scientific">marine metagenome</name>
    <dbReference type="NCBI Taxonomy" id="408172"/>
    <lineage>
        <taxon>unclassified sequences</taxon>
        <taxon>metagenomes</taxon>
        <taxon>ecological metagenomes</taxon>
    </lineage>
</organism>
<dbReference type="HAMAP" id="MF_01306_B">
    <property type="entry name" value="Ribosomal_uS4_B"/>
    <property type="match status" value="1"/>
</dbReference>
<dbReference type="Gene3D" id="3.10.290.10">
    <property type="entry name" value="RNA-binding S4 domain"/>
    <property type="match status" value="1"/>
</dbReference>
<dbReference type="InterPro" id="IPR022801">
    <property type="entry name" value="Ribosomal_uS4"/>
</dbReference>
<evidence type="ECO:0000259" key="8">
    <source>
        <dbReference type="SMART" id="SM01390"/>
    </source>
</evidence>
<keyword evidence="4" id="KW-0689">Ribosomal protein</keyword>
<dbReference type="InterPro" id="IPR005709">
    <property type="entry name" value="Ribosomal_uS4_bac-type"/>
</dbReference>
<dbReference type="PANTHER" id="PTHR11831">
    <property type="entry name" value="30S 40S RIBOSOMAL PROTEIN"/>
    <property type="match status" value="1"/>
</dbReference>